<dbReference type="RefSeq" id="WP_126538134.1">
    <property type="nucleotide sequence ID" value="NZ_BSPM01000009.1"/>
</dbReference>
<gene>
    <name evidence="1" type="ORF">EDD54_3261</name>
</gene>
<evidence type="ECO:0008006" key="3">
    <source>
        <dbReference type="Google" id="ProtNLM"/>
    </source>
</evidence>
<name>A0A4R6RAY3_9HYPH</name>
<keyword evidence="2" id="KW-1185">Reference proteome</keyword>
<dbReference type="OrthoDB" id="7273451at2"/>
<organism evidence="1 2">
    <name type="scientific">Oharaeibacter diazotrophicus</name>
    <dbReference type="NCBI Taxonomy" id="1920512"/>
    <lineage>
        <taxon>Bacteria</taxon>
        <taxon>Pseudomonadati</taxon>
        <taxon>Pseudomonadota</taxon>
        <taxon>Alphaproteobacteria</taxon>
        <taxon>Hyphomicrobiales</taxon>
        <taxon>Pleomorphomonadaceae</taxon>
        <taxon>Oharaeibacter</taxon>
    </lineage>
</organism>
<evidence type="ECO:0000313" key="1">
    <source>
        <dbReference type="EMBL" id="TDP83301.1"/>
    </source>
</evidence>
<reference evidence="1 2" key="1">
    <citation type="submission" date="2019-03" db="EMBL/GenBank/DDBJ databases">
        <title>Genomic Encyclopedia of Type Strains, Phase IV (KMG-IV): sequencing the most valuable type-strain genomes for metagenomic binning, comparative biology and taxonomic classification.</title>
        <authorList>
            <person name="Goeker M."/>
        </authorList>
    </citation>
    <scope>NUCLEOTIDE SEQUENCE [LARGE SCALE GENOMIC DNA]</scope>
    <source>
        <strain evidence="1 2">DSM 102969</strain>
    </source>
</reference>
<dbReference type="SUPFAM" id="SSF53335">
    <property type="entry name" value="S-adenosyl-L-methionine-dependent methyltransferases"/>
    <property type="match status" value="1"/>
</dbReference>
<dbReference type="InterPro" id="IPR029063">
    <property type="entry name" value="SAM-dependent_MTases_sf"/>
</dbReference>
<dbReference type="Gene3D" id="3.40.50.150">
    <property type="entry name" value="Vaccinia Virus protein VP39"/>
    <property type="match status" value="1"/>
</dbReference>
<dbReference type="EMBL" id="SNXY01000009">
    <property type="protein sequence ID" value="TDP83301.1"/>
    <property type="molecule type" value="Genomic_DNA"/>
</dbReference>
<proteinExistence type="predicted"/>
<protein>
    <recommendedName>
        <fullName evidence="3">Methyltransferase family protein</fullName>
    </recommendedName>
</protein>
<dbReference type="Proteomes" id="UP000294547">
    <property type="component" value="Unassembled WGS sequence"/>
</dbReference>
<dbReference type="AlphaFoldDB" id="A0A4R6RAY3"/>
<accession>A0A4R6RAY3</accession>
<evidence type="ECO:0000313" key="2">
    <source>
        <dbReference type="Proteomes" id="UP000294547"/>
    </source>
</evidence>
<comment type="caution">
    <text evidence="1">The sequence shown here is derived from an EMBL/GenBank/DDBJ whole genome shotgun (WGS) entry which is preliminary data.</text>
</comment>
<sequence>MDDGTASWLDLREEADRAARDPALAAAAAAFADAAEGTATIVDLGAGTGAMLRALAPLLERPARWRLVDDDPALAAVAAARHPEVETVTMALAGNVLFPFADATLVTTADLVGDVPESFVARLVASLASRRAGFYAAGVFDGTVVFEPPHALDEAVVAAHDRFLRADDGGGPALGATAVEVLARTLDRAGYAVSVAKTPWRLGPDDGALAGVLLRRLADAAAETLEREAVGDWLAFRLEAAETTDGRVTVGHDDLFAKPL</sequence>